<evidence type="ECO:0000313" key="2">
    <source>
        <dbReference type="EMBL" id="GFJ86647.1"/>
    </source>
</evidence>
<sequence length="318" mass="34242">MPGMSIFEEGPSATRVASLPLSHLSVQLGHVPAEDLSAGPGRLRHHFRLIAPWLATARDTVARVVPGGKTRISTCFVVDDYHLAPPPPAEVLPMVIDAARASDISIDYIVRSSACAGADGISPVQILLDHIVEEPAVGSNGTRPPVQETGWLSNGRRSPSAALVDPVSLPSAWAPPAQHAPRGHSIFLDVELWNDISGRRVWSDALLASAVQMLRLGLLRYQGQPVHPPHPWDGEFPADWDLLPPVLRVNPTAAPFSAYRTSTVLDSRLTAEAYAVRTILGQVAVNAAVVDPIRHRAVGETLDLPFETVDRIVYVFVG</sequence>
<feature type="region of interest" description="Disordered" evidence="1">
    <location>
        <begin position="138"/>
        <end position="157"/>
    </location>
</feature>
<accession>A0A6V8KXT0</accession>
<organism evidence="2 3">
    <name type="scientific">Phytohabitans rumicis</name>
    <dbReference type="NCBI Taxonomy" id="1076125"/>
    <lineage>
        <taxon>Bacteria</taxon>
        <taxon>Bacillati</taxon>
        <taxon>Actinomycetota</taxon>
        <taxon>Actinomycetes</taxon>
        <taxon>Micromonosporales</taxon>
        <taxon>Micromonosporaceae</taxon>
    </lineage>
</organism>
<proteinExistence type="predicted"/>
<dbReference type="EMBL" id="BLPG01000001">
    <property type="protein sequence ID" value="GFJ86647.1"/>
    <property type="molecule type" value="Genomic_DNA"/>
</dbReference>
<reference evidence="2 3" key="2">
    <citation type="submission" date="2020-03" db="EMBL/GenBank/DDBJ databases">
        <authorList>
            <person name="Ichikawa N."/>
            <person name="Kimura A."/>
            <person name="Kitahashi Y."/>
            <person name="Uohara A."/>
        </authorList>
    </citation>
    <scope>NUCLEOTIDE SEQUENCE [LARGE SCALE GENOMIC DNA]</scope>
    <source>
        <strain evidence="2 3">NBRC 108638</strain>
    </source>
</reference>
<comment type="caution">
    <text evidence="2">The sequence shown here is derived from an EMBL/GenBank/DDBJ whole genome shotgun (WGS) entry which is preliminary data.</text>
</comment>
<dbReference type="Proteomes" id="UP000482960">
    <property type="component" value="Unassembled WGS sequence"/>
</dbReference>
<name>A0A6V8KXT0_9ACTN</name>
<reference evidence="2 3" key="1">
    <citation type="submission" date="2020-03" db="EMBL/GenBank/DDBJ databases">
        <title>Whole genome shotgun sequence of Phytohabitans rumicis NBRC 108638.</title>
        <authorList>
            <person name="Komaki H."/>
            <person name="Tamura T."/>
        </authorList>
    </citation>
    <scope>NUCLEOTIDE SEQUENCE [LARGE SCALE GENOMIC DNA]</scope>
    <source>
        <strain evidence="2 3">NBRC 108638</strain>
    </source>
</reference>
<dbReference type="NCBIfam" id="NF040566">
    <property type="entry name" value="SCO2522_fam"/>
    <property type="match status" value="1"/>
</dbReference>
<protein>
    <submittedName>
        <fullName evidence="2">Uncharacterized protein</fullName>
    </submittedName>
</protein>
<evidence type="ECO:0000256" key="1">
    <source>
        <dbReference type="SAM" id="MobiDB-lite"/>
    </source>
</evidence>
<dbReference type="InterPro" id="IPR049747">
    <property type="entry name" value="SCO2522-like"/>
</dbReference>
<dbReference type="AlphaFoldDB" id="A0A6V8KXT0"/>
<gene>
    <name evidence="2" type="ORF">Prum_002890</name>
</gene>
<keyword evidence="3" id="KW-1185">Reference proteome</keyword>
<evidence type="ECO:0000313" key="3">
    <source>
        <dbReference type="Proteomes" id="UP000482960"/>
    </source>
</evidence>